<dbReference type="OrthoDB" id="3221862at2759"/>
<name>A0A9P6ETM7_9AGAR</name>
<dbReference type="EMBL" id="MU157826">
    <property type="protein sequence ID" value="KAF9534444.1"/>
    <property type="molecule type" value="Genomic_DNA"/>
</dbReference>
<evidence type="ECO:0000259" key="1">
    <source>
        <dbReference type="Pfam" id="PF20209"/>
    </source>
</evidence>
<organism evidence="2 3">
    <name type="scientific">Crepidotus variabilis</name>
    <dbReference type="NCBI Taxonomy" id="179855"/>
    <lineage>
        <taxon>Eukaryota</taxon>
        <taxon>Fungi</taxon>
        <taxon>Dikarya</taxon>
        <taxon>Basidiomycota</taxon>
        <taxon>Agaricomycotina</taxon>
        <taxon>Agaricomycetes</taxon>
        <taxon>Agaricomycetidae</taxon>
        <taxon>Agaricales</taxon>
        <taxon>Agaricineae</taxon>
        <taxon>Crepidotaceae</taxon>
        <taxon>Crepidotus</taxon>
    </lineage>
</organism>
<evidence type="ECO:0000313" key="3">
    <source>
        <dbReference type="Proteomes" id="UP000807306"/>
    </source>
</evidence>
<evidence type="ECO:0000313" key="2">
    <source>
        <dbReference type="EMBL" id="KAF9534444.1"/>
    </source>
</evidence>
<keyword evidence="3" id="KW-1185">Reference proteome</keyword>
<reference evidence="2" key="1">
    <citation type="submission" date="2020-11" db="EMBL/GenBank/DDBJ databases">
        <authorList>
            <consortium name="DOE Joint Genome Institute"/>
            <person name="Ahrendt S."/>
            <person name="Riley R."/>
            <person name="Andreopoulos W."/>
            <person name="Labutti K."/>
            <person name="Pangilinan J."/>
            <person name="Ruiz-Duenas F.J."/>
            <person name="Barrasa J.M."/>
            <person name="Sanchez-Garcia M."/>
            <person name="Camarero S."/>
            <person name="Miyauchi S."/>
            <person name="Serrano A."/>
            <person name="Linde D."/>
            <person name="Babiker R."/>
            <person name="Drula E."/>
            <person name="Ayuso-Fernandez I."/>
            <person name="Pacheco R."/>
            <person name="Padilla G."/>
            <person name="Ferreira P."/>
            <person name="Barriuso J."/>
            <person name="Kellner H."/>
            <person name="Castanera R."/>
            <person name="Alfaro M."/>
            <person name="Ramirez L."/>
            <person name="Pisabarro A.G."/>
            <person name="Kuo A."/>
            <person name="Tritt A."/>
            <person name="Lipzen A."/>
            <person name="He G."/>
            <person name="Yan M."/>
            <person name="Ng V."/>
            <person name="Cullen D."/>
            <person name="Martin F."/>
            <person name="Rosso M.-N."/>
            <person name="Henrissat B."/>
            <person name="Hibbett D."/>
            <person name="Martinez A.T."/>
            <person name="Grigoriev I.V."/>
        </authorList>
    </citation>
    <scope>NUCLEOTIDE SEQUENCE</scope>
    <source>
        <strain evidence="2">CBS 506.95</strain>
    </source>
</reference>
<sequence length="152" mass="17204">MLIARVRHTCAYVKVASGQCKMKANVVAFEAPVQKVYNMLPPPREDLDDPTPEDFKRTPLLIRKNTVLRALRWLTLNHADYADLQISEVNLASYSEECPPVSVEYRQSATNKVPEGTSVFDQEVDDGTEEGQCPFAVHGLTAETWIPWRLTR</sequence>
<dbReference type="InterPro" id="IPR046700">
    <property type="entry name" value="DUF6570"/>
</dbReference>
<proteinExistence type="predicted"/>
<gene>
    <name evidence="2" type="ORF">CPB83DRAFT_866636</name>
</gene>
<dbReference type="Proteomes" id="UP000807306">
    <property type="component" value="Unassembled WGS sequence"/>
</dbReference>
<feature type="domain" description="DUF6570" evidence="1">
    <location>
        <begin position="1"/>
        <end position="91"/>
    </location>
</feature>
<dbReference type="AlphaFoldDB" id="A0A9P6ETM7"/>
<comment type="caution">
    <text evidence="2">The sequence shown here is derived from an EMBL/GenBank/DDBJ whole genome shotgun (WGS) entry which is preliminary data.</text>
</comment>
<protein>
    <recommendedName>
        <fullName evidence="1">DUF6570 domain-containing protein</fullName>
    </recommendedName>
</protein>
<accession>A0A9P6ETM7</accession>
<dbReference type="Pfam" id="PF20209">
    <property type="entry name" value="DUF6570"/>
    <property type="match status" value="1"/>
</dbReference>